<name>A0ABN1R1H2_9ACTN</name>
<dbReference type="CDD" id="cd06193">
    <property type="entry name" value="siderophore_interacting"/>
    <property type="match status" value="1"/>
</dbReference>
<dbReference type="EMBL" id="BAAAHK010000013">
    <property type="protein sequence ID" value="GAA0950207.1"/>
    <property type="molecule type" value="Genomic_DNA"/>
</dbReference>
<protein>
    <submittedName>
        <fullName evidence="2">Siderophore-interacting protein</fullName>
    </submittedName>
</protein>
<organism evidence="2 3">
    <name type="scientific">Kribbella koreensis</name>
    <dbReference type="NCBI Taxonomy" id="57909"/>
    <lineage>
        <taxon>Bacteria</taxon>
        <taxon>Bacillati</taxon>
        <taxon>Actinomycetota</taxon>
        <taxon>Actinomycetes</taxon>
        <taxon>Propionibacteriales</taxon>
        <taxon>Kribbellaceae</taxon>
        <taxon>Kribbella</taxon>
    </lineage>
</organism>
<dbReference type="Pfam" id="PF04954">
    <property type="entry name" value="SIP"/>
    <property type="match status" value="1"/>
</dbReference>
<sequence>MTTVLERPIDFSAVMATVAAVDDLSPHLRRVTFVAPRIADAVTAGPDQRIKVLLAPPDGGELRLPAGDNWYAEWCAQPADERFIMRTYTVRALRPEVSELDIEFVLHGVNGPASAWVSSVSVGAETGLILPFAVDTTSTKGLLMSGVDYVPPATSLSRVLVADETALPALAGILEQLPPHVQATVFVEVPDIRDIRPLPSPGRVDITWLPHTGAPTDTPQSLPEALKSATLPFDLDYAWVAGESAMIKQIRRHLVNTVGLPKPAISFQGYWKRGEPQI</sequence>
<comment type="caution">
    <text evidence="2">The sequence shown here is derived from an EMBL/GenBank/DDBJ whole genome shotgun (WGS) entry which is preliminary data.</text>
</comment>
<proteinExistence type="predicted"/>
<evidence type="ECO:0000313" key="2">
    <source>
        <dbReference type="EMBL" id="GAA0950207.1"/>
    </source>
</evidence>
<dbReference type="SUPFAM" id="SSF63380">
    <property type="entry name" value="Riboflavin synthase domain-like"/>
    <property type="match status" value="1"/>
</dbReference>
<feature type="domain" description="FAD-binding FR-type" evidence="1">
    <location>
        <begin position="11"/>
        <end position="152"/>
    </location>
</feature>
<dbReference type="InterPro" id="IPR039374">
    <property type="entry name" value="SIP_fam"/>
</dbReference>
<dbReference type="Gene3D" id="2.40.30.10">
    <property type="entry name" value="Translation factors"/>
    <property type="match status" value="1"/>
</dbReference>
<reference evidence="2 3" key="1">
    <citation type="journal article" date="2019" name="Int. J. Syst. Evol. Microbiol.">
        <title>The Global Catalogue of Microorganisms (GCM) 10K type strain sequencing project: providing services to taxonomists for standard genome sequencing and annotation.</title>
        <authorList>
            <consortium name="The Broad Institute Genomics Platform"/>
            <consortium name="The Broad Institute Genome Sequencing Center for Infectious Disease"/>
            <person name="Wu L."/>
            <person name="Ma J."/>
        </authorList>
    </citation>
    <scope>NUCLEOTIDE SEQUENCE [LARGE SCALE GENOMIC DNA]</scope>
    <source>
        <strain evidence="2 3">JCM 10977</strain>
    </source>
</reference>
<dbReference type="InterPro" id="IPR039261">
    <property type="entry name" value="FNR_nucleotide-bd"/>
</dbReference>
<evidence type="ECO:0000313" key="3">
    <source>
        <dbReference type="Proteomes" id="UP001500542"/>
    </source>
</evidence>
<dbReference type="InterPro" id="IPR017938">
    <property type="entry name" value="Riboflavin_synthase-like_b-brl"/>
</dbReference>
<dbReference type="RefSeq" id="WP_343974707.1">
    <property type="nucleotide sequence ID" value="NZ_BAAAHK010000013.1"/>
</dbReference>
<dbReference type="PANTHER" id="PTHR30157">
    <property type="entry name" value="FERRIC REDUCTASE, NADPH-DEPENDENT"/>
    <property type="match status" value="1"/>
</dbReference>
<dbReference type="Gene3D" id="3.40.50.80">
    <property type="entry name" value="Nucleotide-binding domain of ferredoxin-NADP reductase (FNR) module"/>
    <property type="match status" value="1"/>
</dbReference>
<keyword evidence="3" id="KW-1185">Reference proteome</keyword>
<accession>A0ABN1R1H2</accession>
<dbReference type="PANTHER" id="PTHR30157:SF0">
    <property type="entry name" value="NADPH-DEPENDENT FERRIC-CHELATE REDUCTASE"/>
    <property type="match status" value="1"/>
</dbReference>
<dbReference type="InterPro" id="IPR013113">
    <property type="entry name" value="SIP_FAD-bd"/>
</dbReference>
<evidence type="ECO:0000259" key="1">
    <source>
        <dbReference type="PROSITE" id="PS51384"/>
    </source>
</evidence>
<dbReference type="InterPro" id="IPR017927">
    <property type="entry name" value="FAD-bd_FR_type"/>
</dbReference>
<gene>
    <name evidence="2" type="ORF">GCM10009554_49800</name>
</gene>
<dbReference type="InterPro" id="IPR007037">
    <property type="entry name" value="SIP_rossman_dom"/>
</dbReference>
<dbReference type="PROSITE" id="PS51384">
    <property type="entry name" value="FAD_FR"/>
    <property type="match status" value="1"/>
</dbReference>
<dbReference type="Proteomes" id="UP001500542">
    <property type="component" value="Unassembled WGS sequence"/>
</dbReference>
<dbReference type="Pfam" id="PF08021">
    <property type="entry name" value="FAD_binding_9"/>
    <property type="match status" value="1"/>
</dbReference>